<dbReference type="AlphaFoldDB" id="A0A3M9NM96"/>
<keyword evidence="1 3" id="KW-0436">Ligase</keyword>
<evidence type="ECO:0000313" key="3">
    <source>
        <dbReference type="EMBL" id="RNI38920.1"/>
    </source>
</evidence>
<dbReference type="SUPFAM" id="SSF55681">
    <property type="entry name" value="Class II aaRS and biotin synthetases"/>
    <property type="match status" value="1"/>
</dbReference>
<dbReference type="InterPro" id="IPR004143">
    <property type="entry name" value="BPL_LPL_catalytic"/>
</dbReference>
<comment type="caution">
    <text evidence="3">The sequence shown here is derived from an EMBL/GenBank/DDBJ whole genome shotgun (WGS) entry which is preliminary data.</text>
</comment>
<evidence type="ECO:0000259" key="2">
    <source>
        <dbReference type="Pfam" id="PF03099"/>
    </source>
</evidence>
<dbReference type="PANTHER" id="PTHR12835:SF5">
    <property type="entry name" value="BIOTIN--PROTEIN LIGASE"/>
    <property type="match status" value="1"/>
</dbReference>
<proteinExistence type="predicted"/>
<dbReference type="NCBIfam" id="TIGR00121">
    <property type="entry name" value="birA_ligase"/>
    <property type="match status" value="1"/>
</dbReference>
<protein>
    <submittedName>
        <fullName evidence="3">Biotin--[acetyl-CoA-carboxylase] ligase</fullName>
        <ecNumber evidence="3">6.3.4.15</ecNumber>
    </submittedName>
</protein>
<dbReference type="GO" id="GO:0004077">
    <property type="term" value="F:biotin--[biotin carboxyl-carrier protein] ligase activity"/>
    <property type="evidence" value="ECO:0007669"/>
    <property type="project" value="UniProtKB-EC"/>
</dbReference>
<dbReference type="Pfam" id="PF03099">
    <property type="entry name" value="BPL_LplA_LipB"/>
    <property type="match status" value="1"/>
</dbReference>
<sequence>MSILHKSWLTLETVDSTNNYAMALIQKRQIEREIAIFAREQTAGKGRRGKEWTSKKDENIILSIAIPVQWLSISRQFEISVAAALGCCDLLKEIILANLFIKWPNDIFINDSKAGGILIENVIQGKIWQWTVIGIGLNINQEEFGLENSAISLRNITGKNFDVKPLAEKLYEFVLKRVEELKQHNFSKMLQEYNDYLYAQGKMVALQKQNIQFQTKITGVSASGELITQDAFERRFVFDEIIFKGLV</sequence>
<dbReference type="InterPro" id="IPR004408">
    <property type="entry name" value="Biotin_CoA_COase_ligase"/>
</dbReference>
<feature type="domain" description="BPL/LPL catalytic" evidence="2">
    <location>
        <begin position="12"/>
        <end position="138"/>
    </location>
</feature>
<gene>
    <name evidence="3" type="ORF">EFY79_04470</name>
</gene>
<dbReference type="CDD" id="cd16442">
    <property type="entry name" value="BPL"/>
    <property type="match status" value="1"/>
</dbReference>
<dbReference type="GO" id="GO:0005737">
    <property type="term" value="C:cytoplasm"/>
    <property type="evidence" value="ECO:0007669"/>
    <property type="project" value="TreeGrafter"/>
</dbReference>
<dbReference type="InterPro" id="IPR045864">
    <property type="entry name" value="aa-tRNA-synth_II/BPL/LPL"/>
</dbReference>
<dbReference type="Gene3D" id="3.30.930.10">
    <property type="entry name" value="Bira Bifunctional Protein, Domain 2"/>
    <property type="match status" value="1"/>
</dbReference>
<dbReference type="EC" id="6.3.4.15" evidence="3"/>
<accession>A0A3M9NM96</accession>
<reference evidence="3 4" key="1">
    <citation type="submission" date="2018-11" db="EMBL/GenBank/DDBJ databases">
        <title>Draft genome sequence of Ferruginibacter sp. BO-59.</title>
        <authorList>
            <person name="Im W.T."/>
        </authorList>
    </citation>
    <scope>NUCLEOTIDE SEQUENCE [LARGE SCALE GENOMIC DNA]</scope>
    <source>
        <strain evidence="3 4">BO-59</strain>
    </source>
</reference>
<evidence type="ECO:0000313" key="4">
    <source>
        <dbReference type="Proteomes" id="UP000267223"/>
    </source>
</evidence>
<dbReference type="Proteomes" id="UP000267223">
    <property type="component" value="Unassembled WGS sequence"/>
</dbReference>
<evidence type="ECO:0000256" key="1">
    <source>
        <dbReference type="ARBA" id="ARBA00022598"/>
    </source>
</evidence>
<organism evidence="3 4">
    <name type="scientific">Hanamia caeni</name>
    <dbReference type="NCBI Taxonomy" id="2294116"/>
    <lineage>
        <taxon>Bacteria</taxon>
        <taxon>Pseudomonadati</taxon>
        <taxon>Bacteroidota</taxon>
        <taxon>Chitinophagia</taxon>
        <taxon>Chitinophagales</taxon>
        <taxon>Chitinophagaceae</taxon>
        <taxon>Hanamia</taxon>
    </lineage>
</organism>
<dbReference type="EMBL" id="RJJR01000002">
    <property type="protein sequence ID" value="RNI38920.1"/>
    <property type="molecule type" value="Genomic_DNA"/>
</dbReference>
<dbReference type="PANTHER" id="PTHR12835">
    <property type="entry name" value="BIOTIN PROTEIN LIGASE"/>
    <property type="match status" value="1"/>
</dbReference>
<dbReference type="RefSeq" id="WP_123119484.1">
    <property type="nucleotide sequence ID" value="NZ_RJJR01000002.1"/>
</dbReference>
<dbReference type="OrthoDB" id="9807064at2"/>
<keyword evidence="4" id="KW-1185">Reference proteome</keyword>
<name>A0A3M9NM96_9BACT</name>